<dbReference type="InterPro" id="IPR043135">
    <property type="entry name" value="Fur_C"/>
</dbReference>
<dbReference type="InterPro" id="IPR036388">
    <property type="entry name" value="WH-like_DNA-bd_sf"/>
</dbReference>
<dbReference type="Proteomes" id="UP000184080">
    <property type="component" value="Unassembled WGS sequence"/>
</dbReference>
<comment type="similarity">
    <text evidence="1">Belongs to the Fur family.</text>
</comment>
<dbReference type="PANTHER" id="PTHR33202:SF8">
    <property type="entry name" value="PEROXIDE-RESPONSIVE REPRESSOR PERR"/>
    <property type="match status" value="1"/>
</dbReference>
<dbReference type="SUPFAM" id="SSF46785">
    <property type="entry name" value="Winged helix' DNA-binding domain"/>
    <property type="match status" value="1"/>
</dbReference>
<keyword evidence="3 7" id="KW-0862">Zinc</keyword>
<dbReference type="GO" id="GO:0000976">
    <property type="term" value="F:transcription cis-regulatory region binding"/>
    <property type="evidence" value="ECO:0007669"/>
    <property type="project" value="TreeGrafter"/>
</dbReference>
<dbReference type="STRING" id="1121298.SAMN05444401_4115"/>
<proteinExistence type="inferred from homology"/>
<gene>
    <name evidence="9" type="ORF">SAMN05444401_4115</name>
</gene>
<comment type="cofactor">
    <cofactor evidence="8">
        <name>Mn(2+)</name>
        <dbReference type="ChEBI" id="CHEBI:29035"/>
    </cofactor>
    <cofactor evidence="8">
        <name>Fe(2+)</name>
        <dbReference type="ChEBI" id="CHEBI:29033"/>
    </cofactor>
    <text evidence="8">Binds 1 Mn(2+) or Fe(2+) ion per subunit.</text>
</comment>
<feature type="binding site" evidence="7">
    <location>
        <position position="94"/>
    </location>
    <ligand>
        <name>Zn(2+)</name>
        <dbReference type="ChEBI" id="CHEBI:29105"/>
    </ligand>
</feature>
<dbReference type="GO" id="GO:1900376">
    <property type="term" value="P:regulation of secondary metabolite biosynthetic process"/>
    <property type="evidence" value="ECO:0007669"/>
    <property type="project" value="TreeGrafter"/>
</dbReference>
<evidence type="ECO:0000256" key="5">
    <source>
        <dbReference type="ARBA" id="ARBA00023125"/>
    </source>
</evidence>
<dbReference type="GO" id="GO:0008270">
    <property type="term" value="F:zinc ion binding"/>
    <property type="evidence" value="ECO:0007669"/>
    <property type="project" value="TreeGrafter"/>
</dbReference>
<dbReference type="AlphaFoldDB" id="A0A1M6MTC1"/>
<keyword evidence="6" id="KW-0804">Transcription</keyword>
<dbReference type="Pfam" id="PF01475">
    <property type="entry name" value="FUR"/>
    <property type="match status" value="1"/>
</dbReference>
<dbReference type="RefSeq" id="WP_178140773.1">
    <property type="nucleotide sequence ID" value="NZ_FQZO01000009.1"/>
</dbReference>
<keyword evidence="7" id="KW-0479">Metal-binding</keyword>
<protein>
    <submittedName>
        <fullName evidence="9">Fe2+ or Zn2+ uptake regulation protein</fullName>
    </submittedName>
</protein>
<reference evidence="9 10" key="1">
    <citation type="submission" date="2016-11" db="EMBL/GenBank/DDBJ databases">
        <authorList>
            <person name="Jaros S."/>
            <person name="Januszkiewicz K."/>
            <person name="Wedrychowicz H."/>
        </authorList>
    </citation>
    <scope>NUCLEOTIDE SEQUENCE [LARGE SCALE GENOMIC DNA]</scope>
    <source>
        <strain evidence="9 10">DSM 21864</strain>
    </source>
</reference>
<evidence type="ECO:0000313" key="10">
    <source>
        <dbReference type="Proteomes" id="UP000184080"/>
    </source>
</evidence>
<evidence type="ECO:0000256" key="3">
    <source>
        <dbReference type="ARBA" id="ARBA00022833"/>
    </source>
</evidence>
<feature type="binding site" evidence="7">
    <location>
        <position position="130"/>
    </location>
    <ligand>
        <name>Zn(2+)</name>
        <dbReference type="ChEBI" id="CHEBI:29105"/>
    </ligand>
</feature>
<dbReference type="PANTHER" id="PTHR33202">
    <property type="entry name" value="ZINC UPTAKE REGULATION PROTEIN"/>
    <property type="match status" value="1"/>
</dbReference>
<evidence type="ECO:0000313" key="9">
    <source>
        <dbReference type="EMBL" id="SHJ86662.1"/>
    </source>
</evidence>
<dbReference type="EMBL" id="FQZO01000009">
    <property type="protein sequence ID" value="SHJ86662.1"/>
    <property type="molecule type" value="Genomic_DNA"/>
</dbReference>
<sequence length="138" mass="15985">MNIENVLRQNSIKVTKARRTIFNIILNSENSISAEFIYNACVETGEDINLSTVYRTLELFEEKEIVDKFDLGEGRYTYCIKKNSHMHTLRCSLCNKEIDVPCPMHQVEELVKNKTGFTLTEHHLILKGICEECKNKKS</sequence>
<comment type="cofactor">
    <cofactor evidence="7">
        <name>Zn(2+)</name>
        <dbReference type="ChEBI" id="CHEBI:29105"/>
    </cofactor>
    <text evidence="7">Binds 1 zinc ion per subunit.</text>
</comment>
<dbReference type="GO" id="GO:0045892">
    <property type="term" value="P:negative regulation of DNA-templated transcription"/>
    <property type="evidence" value="ECO:0007669"/>
    <property type="project" value="TreeGrafter"/>
</dbReference>
<feature type="binding site" evidence="8">
    <location>
        <position position="122"/>
    </location>
    <ligand>
        <name>Fe cation</name>
        <dbReference type="ChEBI" id="CHEBI:24875"/>
    </ligand>
</feature>
<dbReference type="InterPro" id="IPR002481">
    <property type="entry name" value="FUR"/>
</dbReference>
<organism evidence="9 10">
    <name type="scientific">Clostridium amylolyticum</name>
    <dbReference type="NCBI Taxonomy" id="1121298"/>
    <lineage>
        <taxon>Bacteria</taxon>
        <taxon>Bacillati</taxon>
        <taxon>Bacillota</taxon>
        <taxon>Clostridia</taxon>
        <taxon>Eubacteriales</taxon>
        <taxon>Clostridiaceae</taxon>
        <taxon>Clostridium</taxon>
    </lineage>
</organism>
<keyword evidence="2" id="KW-0678">Repressor</keyword>
<feature type="binding site" evidence="8">
    <location>
        <position position="85"/>
    </location>
    <ligand>
        <name>Fe cation</name>
        <dbReference type="ChEBI" id="CHEBI:24875"/>
    </ligand>
</feature>
<evidence type="ECO:0000256" key="1">
    <source>
        <dbReference type="ARBA" id="ARBA00007957"/>
    </source>
</evidence>
<evidence type="ECO:0000256" key="4">
    <source>
        <dbReference type="ARBA" id="ARBA00023015"/>
    </source>
</evidence>
<dbReference type="Gene3D" id="3.30.1490.190">
    <property type="match status" value="1"/>
</dbReference>
<dbReference type="CDD" id="cd07153">
    <property type="entry name" value="Fur_like"/>
    <property type="match status" value="1"/>
</dbReference>
<evidence type="ECO:0000256" key="2">
    <source>
        <dbReference type="ARBA" id="ARBA00022491"/>
    </source>
</evidence>
<evidence type="ECO:0000256" key="7">
    <source>
        <dbReference type="PIRSR" id="PIRSR602481-1"/>
    </source>
</evidence>
<feature type="binding site" evidence="7">
    <location>
        <position position="91"/>
    </location>
    <ligand>
        <name>Zn(2+)</name>
        <dbReference type="ChEBI" id="CHEBI:29105"/>
    </ligand>
</feature>
<accession>A0A1M6MTC1</accession>
<name>A0A1M6MTC1_9CLOT</name>
<evidence type="ECO:0000256" key="8">
    <source>
        <dbReference type="PIRSR" id="PIRSR602481-2"/>
    </source>
</evidence>
<keyword evidence="5" id="KW-0238">DNA-binding</keyword>
<keyword evidence="8" id="KW-0408">Iron</keyword>
<keyword evidence="4" id="KW-0805">Transcription regulation</keyword>
<keyword evidence="10" id="KW-1185">Reference proteome</keyword>
<dbReference type="GO" id="GO:0003700">
    <property type="term" value="F:DNA-binding transcription factor activity"/>
    <property type="evidence" value="ECO:0007669"/>
    <property type="project" value="InterPro"/>
</dbReference>
<evidence type="ECO:0000256" key="6">
    <source>
        <dbReference type="ARBA" id="ARBA00023163"/>
    </source>
</evidence>
<feature type="binding site" evidence="7">
    <location>
        <position position="133"/>
    </location>
    <ligand>
        <name>Zn(2+)</name>
        <dbReference type="ChEBI" id="CHEBI:29105"/>
    </ligand>
</feature>
<dbReference type="Gene3D" id="1.10.10.10">
    <property type="entry name" value="Winged helix-like DNA-binding domain superfamily/Winged helix DNA-binding domain"/>
    <property type="match status" value="1"/>
</dbReference>
<dbReference type="InterPro" id="IPR036390">
    <property type="entry name" value="WH_DNA-bd_sf"/>
</dbReference>